<protein>
    <recommendedName>
        <fullName evidence="4">6-carboxy-5,6,7,8-tetrahydropterin synthase</fullName>
        <ecNumber evidence="3">4.1.2.50</ecNumber>
    </recommendedName>
    <alternativeName>
        <fullName evidence="5">Queuosine biosynthesis protein QueD</fullName>
    </alternativeName>
</protein>
<evidence type="ECO:0000313" key="7">
    <source>
        <dbReference type="EMBL" id="CUQ75245.1"/>
    </source>
</evidence>
<comment type="catalytic activity">
    <reaction evidence="6">
        <text>7,8-dihydroneopterin 3'-triphosphate + H2O = 6-carboxy-5,6,7,8-tetrahydropterin + triphosphate + acetaldehyde + 2 H(+)</text>
        <dbReference type="Rhea" id="RHEA:27966"/>
        <dbReference type="ChEBI" id="CHEBI:15343"/>
        <dbReference type="ChEBI" id="CHEBI:15377"/>
        <dbReference type="ChEBI" id="CHEBI:15378"/>
        <dbReference type="ChEBI" id="CHEBI:18036"/>
        <dbReference type="ChEBI" id="CHEBI:58462"/>
        <dbReference type="ChEBI" id="CHEBI:61032"/>
        <dbReference type="EC" id="4.1.2.50"/>
    </reaction>
</comment>
<evidence type="ECO:0000256" key="4">
    <source>
        <dbReference type="ARBA" id="ARBA00018141"/>
    </source>
</evidence>
<evidence type="ECO:0000256" key="5">
    <source>
        <dbReference type="ARBA" id="ARBA00031449"/>
    </source>
</evidence>
<dbReference type="EC" id="4.1.2.50" evidence="3"/>
<dbReference type="InterPro" id="IPR017543">
    <property type="entry name" value="6-PTP_synth-rel_bac"/>
</dbReference>
<dbReference type="Pfam" id="PF01242">
    <property type="entry name" value="PTPS"/>
    <property type="match status" value="1"/>
</dbReference>
<accession>A0A174YJE4</accession>
<dbReference type="GeneID" id="41357163"/>
<organism evidence="7 8">
    <name type="scientific">Lachnospira eligens</name>
    <dbReference type="NCBI Taxonomy" id="39485"/>
    <lineage>
        <taxon>Bacteria</taxon>
        <taxon>Bacillati</taxon>
        <taxon>Bacillota</taxon>
        <taxon>Clostridia</taxon>
        <taxon>Lachnospirales</taxon>
        <taxon>Lachnospiraceae</taxon>
        <taxon>Lachnospira</taxon>
    </lineage>
</organism>
<dbReference type="NCBIfam" id="TIGR03112">
    <property type="entry name" value="6_pyr_pter_rel"/>
    <property type="match status" value="1"/>
</dbReference>
<evidence type="ECO:0000256" key="2">
    <source>
        <dbReference type="ARBA" id="ARBA00008900"/>
    </source>
</evidence>
<dbReference type="AlphaFoldDB" id="A0A174YJE4"/>
<gene>
    <name evidence="7" type="ORF">ERS852490_00403</name>
</gene>
<dbReference type="SUPFAM" id="SSF55620">
    <property type="entry name" value="Tetrahydrobiopterin biosynthesis enzymes-like"/>
    <property type="match status" value="1"/>
</dbReference>
<proteinExistence type="inferred from homology"/>
<dbReference type="EMBL" id="CZBU01000001">
    <property type="protein sequence ID" value="CUQ75245.1"/>
    <property type="molecule type" value="Genomic_DNA"/>
</dbReference>
<comment type="similarity">
    <text evidence="2">Belongs to the PTPS family. QueD subfamily.</text>
</comment>
<comment type="pathway">
    <text evidence="1">Purine metabolism; 7-cyano-7-deazaguanine biosynthesis.</text>
</comment>
<evidence type="ECO:0000256" key="6">
    <source>
        <dbReference type="ARBA" id="ARBA00048807"/>
    </source>
</evidence>
<evidence type="ECO:0000313" key="8">
    <source>
        <dbReference type="Proteomes" id="UP000095621"/>
    </source>
</evidence>
<sequence>MAVNMYREYRLKFYLNMRHYIIINEVKGETHPHTWEFALDIKFSRNLFVEFNIFEQGISQFLEQYQNKILNEAEPFDSMMPTLENVTDYFAEEFFKIIYKTGGMLTRVEASETPTRSYIVNIAEQERNSILNKKADEKIISEVMDAVLDDIVKQ</sequence>
<dbReference type="GO" id="GO:0070497">
    <property type="term" value="F:6-carboxytetrahydropterin synthase activity"/>
    <property type="evidence" value="ECO:0007669"/>
    <property type="project" value="UniProtKB-EC"/>
</dbReference>
<name>A0A174YJE4_9FIRM</name>
<dbReference type="UniPathway" id="UPA00391"/>
<dbReference type="InterPro" id="IPR007115">
    <property type="entry name" value="6-PTP_synth/QueD"/>
</dbReference>
<dbReference type="OMA" id="PHTWEII"/>
<evidence type="ECO:0000256" key="3">
    <source>
        <dbReference type="ARBA" id="ARBA00012982"/>
    </source>
</evidence>
<dbReference type="Proteomes" id="UP000095621">
    <property type="component" value="Unassembled WGS sequence"/>
</dbReference>
<reference evidence="7 8" key="1">
    <citation type="submission" date="2015-09" db="EMBL/GenBank/DDBJ databases">
        <authorList>
            <consortium name="Pathogen Informatics"/>
        </authorList>
    </citation>
    <scope>NUCLEOTIDE SEQUENCE [LARGE SCALE GENOMIC DNA]</scope>
    <source>
        <strain evidence="7 8">2789STDY5834875</strain>
    </source>
</reference>
<evidence type="ECO:0000256" key="1">
    <source>
        <dbReference type="ARBA" id="ARBA00005061"/>
    </source>
</evidence>
<dbReference type="InterPro" id="IPR038418">
    <property type="entry name" value="6-PTP_synth/QueD_sf"/>
</dbReference>
<dbReference type="OrthoDB" id="9804698at2"/>
<dbReference type="Gene3D" id="3.30.479.10">
    <property type="entry name" value="6-pyruvoyl tetrahydropterin synthase/QueD"/>
    <property type="match status" value="1"/>
</dbReference>
<dbReference type="RefSeq" id="WP_012740718.1">
    <property type="nucleotide sequence ID" value="NZ_CP085937.1"/>
</dbReference>